<comment type="caution">
    <text evidence="2">The sequence shown here is derived from an EMBL/GenBank/DDBJ whole genome shotgun (WGS) entry which is preliminary data.</text>
</comment>
<protein>
    <submittedName>
        <fullName evidence="2">Uncharacterized protein</fullName>
    </submittedName>
</protein>
<evidence type="ECO:0000313" key="3">
    <source>
        <dbReference type="Proteomes" id="UP000634136"/>
    </source>
</evidence>
<dbReference type="Proteomes" id="UP000634136">
    <property type="component" value="Unassembled WGS sequence"/>
</dbReference>
<name>A0A834WD98_9FABA</name>
<gene>
    <name evidence="2" type="ORF">G2W53_030767</name>
</gene>
<dbReference type="AlphaFoldDB" id="A0A834WD98"/>
<evidence type="ECO:0000313" key="2">
    <source>
        <dbReference type="EMBL" id="KAF7816798.1"/>
    </source>
</evidence>
<proteinExistence type="predicted"/>
<keyword evidence="3" id="KW-1185">Reference proteome</keyword>
<organism evidence="2 3">
    <name type="scientific">Senna tora</name>
    <dbReference type="NCBI Taxonomy" id="362788"/>
    <lineage>
        <taxon>Eukaryota</taxon>
        <taxon>Viridiplantae</taxon>
        <taxon>Streptophyta</taxon>
        <taxon>Embryophyta</taxon>
        <taxon>Tracheophyta</taxon>
        <taxon>Spermatophyta</taxon>
        <taxon>Magnoliopsida</taxon>
        <taxon>eudicotyledons</taxon>
        <taxon>Gunneridae</taxon>
        <taxon>Pentapetalae</taxon>
        <taxon>rosids</taxon>
        <taxon>fabids</taxon>
        <taxon>Fabales</taxon>
        <taxon>Fabaceae</taxon>
        <taxon>Caesalpinioideae</taxon>
        <taxon>Cassia clade</taxon>
        <taxon>Senna</taxon>
    </lineage>
</organism>
<reference evidence="2" key="1">
    <citation type="submission" date="2020-09" db="EMBL/GenBank/DDBJ databases">
        <title>Genome-Enabled Discovery of Anthraquinone Biosynthesis in Senna tora.</title>
        <authorList>
            <person name="Kang S.-H."/>
            <person name="Pandey R.P."/>
            <person name="Lee C.-M."/>
            <person name="Sim J.-S."/>
            <person name="Jeong J.-T."/>
            <person name="Choi B.-S."/>
            <person name="Jung M."/>
            <person name="Ginzburg D."/>
            <person name="Zhao K."/>
            <person name="Won S.Y."/>
            <person name="Oh T.-J."/>
            <person name="Yu Y."/>
            <person name="Kim N.-H."/>
            <person name="Lee O.R."/>
            <person name="Lee T.-H."/>
            <person name="Bashyal P."/>
            <person name="Kim T.-S."/>
            <person name="Lee W.-H."/>
            <person name="Kawkins C."/>
            <person name="Kim C.-K."/>
            <person name="Kim J.S."/>
            <person name="Ahn B.O."/>
            <person name="Rhee S.Y."/>
            <person name="Sohng J.K."/>
        </authorList>
    </citation>
    <scope>NUCLEOTIDE SEQUENCE</scope>
    <source>
        <tissue evidence="2">Leaf</tissue>
    </source>
</reference>
<evidence type="ECO:0000256" key="1">
    <source>
        <dbReference type="SAM" id="MobiDB-lite"/>
    </source>
</evidence>
<feature type="compositionally biased region" description="Polar residues" evidence="1">
    <location>
        <begin position="16"/>
        <end position="26"/>
    </location>
</feature>
<dbReference type="EMBL" id="JAAIUW010000009">
    <property type="protein sequence ID" value="KAF7816798.1"/>
    <property type="molecule type" value="Genomic_DNA"/>
</dbReference>
<feature type="region of interest" description="Disordered" evidence="1">
    <location>
        <begin position="1"/>
        <end position="26"/>
    </location>
</feature>
<accession>A0A834WD98</accession>
<sequence length="257" mass="28445">MEVSGLHPTITDDAPSPNSAWPTNESKCVSHGPLKVTTVISEHTTRTRAPALFSARSLARRRTVPPAKQPWWHVVAVGDSEVIISEVILDQTLHGETRPESVKNAPLESFSGGGLALLRRSLPHFVQNEEHTRTRHVPILTQHVLRGSQLLFSQPKPRFYFVQYGGPTWMGYPKHRVPVVDPNGLEVLFKAFPNVVRYQLRHVFLQMKCDHGDLRAHHQDSCSGVVLGEILGEAEDGASGEATLVVEHEAFGGRVEA</sequence>